<dbReference type="KEGG" id="kaf:KAFR_0B06490"/>
<dbReference type="GO" id="GO:0016887">
    <property type="term" value="F:ATP hydrolysis activity"/>
    <property type="evidence" value="ECO:0007669"/>
    <property type="project" value="EnsemblFungi"/>
</dbReference>
<dbReference type="AlphaFoldDB" id="H2ARE5"/>
<dbReference type="STRING" id="1071382.H2ARE5"/>
<dbReference type="OrthoDB" id="269124at2759"/>
<dbReference type="Pfam" id="PF04627">
    <property type="entry name" value="ATP-synt_Eps"/>
    <property type="match status" value="1"/>
</dbReference>
<comment type="similarity">
    <text evidence="1">Belongs to the eukaryotic ATPase epsilon family.</text>
</comment>
<dbReference type="InterPro" id="IPR006721">
    <property type="entry name" value="ATP_synth_F1_esu_mt"/>
</dbReference>
<dbReference type="GO" id="GO:0005743">
    <property type="term" value="C:mitochondrial inner membrane"/>
    <property type="evidence" value="ECO:0007669"/>
    <property type="project" value="EnsemblFungi"/>
</dbReference>
<dbReference type="GO" id="GO:0042776">
    <property type="term" value="P:proton motive force-driven mitochondrial ATP synthesis"/>
    <property type="evidence" value="ECO:0007669"/>
    <property type="project" value="TreeGrafter"/>
</dbReference>
<evidence type="ECO:0000256" key="1">
    <source>
        <dbReference type="ARBA" id="ARBA00009502"/>
    </source>
</evidence>
<name>H2ARE5_KAZAF</name>
<dbReference type="InParanoid" id="H2ARE5"/>
<dbReference type="PANTHER" id="PTHR12448">
    <property type="entry name" value="ATP SYNTHASE EPSILON CHAIN, MITOCHONDRIAL"/>
    <property type="match status" value="1"/>
</dbReference>
<keyword evidence="4" id="KW-1185">Reference proteome</keyword>
<evidence type="ECO:0000256" key="2">
    <source>
        <dbReference type="SAM" id="MobiDB-lite"/>
    </source>
</evidence>
<dbReference type="PANTHER" id="PTHR12448:SF0">
    <property type="entry name" value="ATP SYNTHASE SUBUNIT EPSILON, MITOCHONDRIAL"/>
    <property type="match status" value="1"/>
</dbReference>
<sequence>MSSVWRKAGLTYASYLSIASKTLREVLKTEYQTAAVASRSVTEAHVTNYKNGSPLSDPEPLQKSDS</sequence>
<dbReference type="RefSeq" id="XP_003956080.1">
    <property type="nucleotide sequence ID" value="XM_003956031.1"/>
</dbReference>
<dbReference type="FunCoup" id="H2ARE5">
    <property type="interactions" value="158"/>
</dbReference>
<dbReference type="Proteomes" id="UP000005220">
    <property type="component" value="Chromosome 2"/>
</dbReference>
<gene>
    <name evidence="3" type="primary">KAFR0B06490</name>
    <name evidence="3" type="ORF">KAFR_0B06490</name>
</gene>
<dbReference type="GeneID" id="13884826"/>
<dbReference type="GO" id="GO:0046933">
    <property type="term" value="F:proton-transporting ATP synthase activity, rotational mechanism"/>
    <property type="evidence" value="ECO:0007669"/>
    <property type="project" value="EnsemblFungi"/>
</dbReference>
<dbReference type="EMBL" id="HE650822">
    <property type="protein sequence ID" value="CCF56945.1"/>
    <property type="molecule type" value="Genomic_DNA"/>
</dbReference>
<feature type="region of interest" description="Disordered" evidence="2">
    <location>
        <begin position="42"/>
        <end position="66"/>
    </location>
</feature>
<organism evidence="3 4">
    <name type="scientific">Kazachstania africana (strain ATCC 22294 / BCRC 22015 / CBS 2517 / CECT 1963 / NBRC 1671 / NRRL Y-8276)</name>
    <name type="common">Yeast</name>
    <name type="synonym">Kluyveromyces africanus</name>
    <dbReference type="NCBI Taxonomy" id="1071382"/>
    <lineage>
        <taxon>Eukaryota</taxon>
        <taxon>Fungi</taxon>
        <taxon>Dikarya</taxon>
        <taxon>Ascomycota</taxon>
        <taxon>Saccharomycotina</taxon>
        <taxon>Saccharomycetes</taxon>
        <taxon>Saccharomycetales</taxon>
        <taxon>Saccharomycetaceae</taxon>
        <taxon>Kazachstania</taxon>
    </lineage>
</organism>
<evidence type="ECO:0000313" key="3">
    <source>
        <dbReference type="EMBL" id="CCF56945.1"/>
    </source>
</evidence>
<dbReference type="GO" id="GO:0045259">
    <property type="term" value="C:proton-transporting ATP synthase complex"/>
    <property type="evidence" value="ECO:0007669"/>
    <property type="project" value="EnsemblFungi"/>
</dbReference>
<evidence type="ECO:0000313" key="4">
    <source>
        <dbReference type="Proteomes" id="UP000005220"/>
    </source>
</evidence>
<dbReference type="Gene3D" id="1.10.1620.20">
    <property type="entry name" value="ATP synthase, F1 complex, epsilon subunit superfamily, mitochondrial"/>
    <property type="match status" value="1"/>
</dbReference>
<dbReference type="SUPFAM" id="SSF48690">
    <property type="entry name" value="Epsilon subunit of mitochondrial F1F0-ATP synthase"/>
    <property type="match status" value="1"/>
</dbReference>
<dbReference type="InterPro" id="IPR036742">
    <property type="entry name" value="ATP_synth_F1_esu_sf_mt"/>
</dbReference>
<protein>
    <recommendedName>
        <fullName evidence="5">ATP synthase subunit epsilon, mitochondrial</fullName>
    </recommendedName>
</protein>
<dbReference type="HOGENOM" id="CLU_187039_1_0_1"/>
<proteinExistence type="inferred from homology"/>
<dbReference type="eggNOG" id="KOG3495">
    <property type="taxonomic scope" value="Eukaryota"/>
</dbReference>
<reference evidence="3 4" key="1">
    <citation type="journal article" date="2011" name="Proc. Natl. Acad. Sci. U.S.A.">
        <title>Evolutionary erosion of yeast sex chromosomes by mating-type switching accidents.</title>
        <authorList>
            <person name="Gordon J.L."/>
            <person name="Armisen D."/>
            <person name="Proux-Wera E."/>
            <person name="Oheigeartaigh S.S."/>
            <person name="Byrne K.P."/>
            <person name="Wolfe K.H."/>
        </authorList>
    </citation>
    <scope>NUCLEOTIDE SEQUENCE [LARGE SCALE GENOMIC DNA]</scope>
    <source>
        <strain evidence="4">ATCC 22294 / BCRC 22015 / CBS 2517 / CECT 1963 / NBRC 1671 / NRRL Y-8276</strain>
    </source>
</reference>
<evidence type="ECO:0008006" key="5">
    <source>
        <dbReference type="Google" id="ProtNLM"/>
    </source>
</evidence>
<accession>H2ARE5</accession>